<dbReference type="EMBL" id="JAACXV010000222">
    <property type="protein sequence ID" value="KAF7281800.1"/>
    <property type="molecule type" value="Genomic_DNA"/>
</dbReference>
<accession>A0A834IPR4</accession>
<protein>
    <submittedName>
        <fullName evidence="2">Uncharacterized protein</fullName>
    </submittedName>
</protein>
<organism evidence="2 3">
    <name type="scientific">Rhynchophorus ferrugineus</name>
    <name type="common">Red palm weevil</name>
    <name type="synonym">Curculio ferrugineus</name>
    <dbReference type="NCBI Taxonomy" id="354439"/>
    <lineage>
        <taxon>Eukaryota</taxon>
        <taxon>Metazoa</taxon>
        <taxon>Ecdysozoa</taxon>
        <taxon>Arthropoda</taxon>
        <taxon>Hexapoda</taxon>
        <taxon>Insecta</taxon>
        <taxon>Pterygota</taxon>
        <taxon>Neoptera</taxon>
        <taxon>Endopterygota</taxon>
        <taxon>Coleoptera</taxon>
        <taxon>Polyphaga</taxon>
        <taxon>Cucujiformia</taxon>
        <taxon>Curculionidae</taxon>
        <taxon>Dryophthorinae</taxon>
        <taxon>Rhynchophorus</taxon>
    </lineage>
</organism>
<gene>
    <name evidence="2" type="ORF">GWI33_004235</name>
</gene>
<feature type="region of interest" description="Disordered" evidence="1">
    <location>
        <begin position="16"/>
        <end position="36"/>
    </location>
</feature>
<evidence type="ECO:0000313" key="2">
    <source>
        <dbReference type="EMBL" id="KAF7281800.1"/>
    </source>
</evidence>
<keyword evidence="3" id="KW-1185">Reference proteome</keyword>
<dbReference type="AlphaFoldDB" id="A0A834IPR4"/>
<evidence type="ECO:0000256" key="1">
    <source>
        <dbReference type="SAM" id="MobiDB-lite"/>
    </source>
</evidence>
<sequence>MITFIDKNFEDDLIRPPPAITTLPPPPRSYPSRRRGARVPQHMCVVQPFDKFLIECSAFSERKKGFPVWYCSEWRWRAKGEGSVLIRVEVMESDGYGMSGVGLGSVKLVVLMGGV</sequence>
<name>A0A834IPR4_RHYFE</name>
<feature type="compositionally biased region" description="Pro residues" evidence="1">
    <location>
        <begin position="16"/>
        <end position="29"/>
    </location>
</feature>
<comment type="caution">
    <text evidence="2">The sequence shown here is derived from an EMBL/GenBank/DDBJ whole genome shotgun (WGS) entry which is preliminary data.</text>
</comment>
<dbReference type="Proteomes" id="UP000625711">
    <property type="component" value="Unassembled WGS sequence"/>
</dbReference>
<reference evidence="2" key="1">
    <citation type="submission" date="2020-08" db="EMBL/GenBank/DDBJ databases">
        <title>Genome sequencing and assembly of the red palm weevil Rhynchophorus ferrugineus.</title>
        <authorList>
            <person name="Dias G.B."/>
            <person name="Bergman C.M."/>
            <person name="Manee M."/>
        </authorList>
    </citation>
    <scope>NUCLEOTIDE SEQUENCE</scope>
    <source>
        <strain evidence="2">AA-2017</strain>
        <tissue evidence="2">Whole larva</tissue>
    </source>
</reference>
<proteinExistence type="predicted"/>
<evidence type="ECO:0000313" key="3">
    <source>
        <dbReference type="Proteomes" id="UP000625711"/>
    </source>
</evidence>